<dbReference type="Pfam" id="PF00079">
    <property type="entry name" value="Serpin"/>
    <property type="match status" value="1"/>
</dbReference>
<keyword evidence="4" id="KW-1185">Reference proteome</keyword>
<evidence type="ECO:0000313" key="4">
    <source>
        <dbReference type="Proteomes" id="UP001515500"/>
    </source>
</evidence>
<dbReference type="PANTHER" id="PTHR11461:SF203">
    <property type="entry name" value="SERPIN-Z12-RELATED"/>
    <property type="match status" value="1"/>
</dbReference>
<dbReference type="GeneID" id="120269965"/>
<organism evidence="4 5">
    <name type="scientific">Dioscorea cayennensis subsp. rotundata</name>
    <name type="common">White Guinea yam</name>
    <name type="synonym">Dioscorea rotundata</name>
    <dbReference type="NCBI Taxonomy" id="55577"/>
    <lineage>
        <taxon>Eukaryota</taxon>
        <taxon>Viridiplantae</taxon>
        <taxon>Streptophyta</taxon>
        <taxon>Embryophyta</taxon>
        <taxon>Tracheophyta</taxon>
        <taxon>Spermatophyta</taxon>
        <taxon>Magnoliopsida</taxon>
        <taxon>Liliopsida</taxon>
        <taxon>Dioscoreales</taxon>
        <taxon>Dioscoreaceae</taxon>
        <taxon>Dioscorea</taxon>
    </lineage>
</organism>
<evidence type="ECO:0000256" key="1">
    <source>
        <dbReference type="ARBA" id="ARBA00009500"/>
    </source>
</evidence>
<dbReference type="InterPro" id="IPR023796">
    <property type="entry name" value="Serpin_dom"/>
</dbReference>
<protein>
    <submittedName>
        <fullName evidence="5">Serpin-ZX-like isoform X1</fullName>
    </submittedName>
</protein>
<dbReference type="CDD" id="cd02043">
    <property type="entry name" value="serpinP_plants"/>
    <property type="match status" value="1"/>
</dbReference>
<dbReference type="PANTHER" id="PTHR11461">
    <property type="entry name" value="SERINE PROTEASE INHIBITOR, SERPIN"/>
    <property type="match status" value="1"/>
</dbReference>
<proteinExistence type="inferred from homology"/>
<evidence type="ECO:0000313" key="5">
    <source>
        <dbReference type="RefSeq" id="XP_039132887.1"/>
    </source>
</evidence>
<dbReference type="GO" id="GO:0004867">
    <property type="term" value="F:serine-type endopeptidase inhibitor activity"/>
    <property type="evidence" value="ECO:0007669"/>
    <property type="project" value="InterPro"/>
</dbReference>
<comment type="similarity">
    <text evidence="1 2">Belongs to the serpin family.</text>
</comment>
<dbReference type="Gene3D" id="2.30.39.10">
    <property type="entry name" value="Alpha-1-antitrypsin, domain 1"/>
    <property type="match status" value="1"/>
</dbReference>
<dbReference type="InterPro" id="IPR042178">
    <property type="entry name" value="Serpin_sf_1"/>
</dbReference>
<dbReference type="RefSeq" id="XP_039132887.1">
    <property type="nucleotide sequence ID" value="XM_039276953.1"/>
</dbReference>
<dbReference type="SMART" id="SM00093">
    <property type="entry name" value="SERPIN"/>
    <property type="match status" value="1"/>
</dbReference>
<dbReference type="Gene3D" id="3.30.497.10">
    <property type="entry name" value="Antithrombin, subunit I, domain 2"/>
    <property type="match status" value="1"/>
</dbReference>
<dbReference type="InterPro" id="IPR023795">
    <property type="entry name" value="Serpin_CS"/>
</dbReference>
<dbReference type="Proteomes" id="UP001515500">
    <property type="component" value="Chromosome 2"/>
</dbReference>
<dbReference type="InterPro" id="IPR036186">
    <property type="entry name" value="Serpin_sf"/>
</dbReference>
<dbReference type="GO" id="GO:0005615">
    <property type="term" value="C:extracellular space"/>
    <property type="evidence" value="ECO:0007669"/>
    <property type="project" value="InterPro"/>
</dbReference>
<dbReference type="AlphaFoldDB" id="A0AB40BZQ5"/>
<dbReference type="SUPFAM" id="SSF56574">
    <property type="entry name" value="Serpins"/>
    <property type="match status" value="1"/>
</dbReference>
<sequence>MRSIRGCEKREPLRVLVTDTADTETETERAKMFFIKESKDSCLSLAERVGSEAITNGSNFVFSPLSIRVALSLAAVGSKAATSDRMLSFLGSGSVEELNAVSVRLLGTVRLNGTDEPGSISFVNGIWVDRSVDMNPVFEVLARSVYGAAAESVDFQTKSIEVAKGVNGWVEKETNGLIKNLLPDDSVDSMTRLIITNALYFKGLWKHRFDISKTREKEFHLLDSTIIKAPFMTSKEDQFITSFDGFQVLRLPYQKHEDTKSFSMYIYLPDDLFGLHRLLEKVANEPGFVSNHIPLRRVEVGRFMIPKFKFSYGFEVSKVLKSLGLELPFSENADFSGMILSSSSADKLFISSVYHKATIEVEEEGTVAAAATGLVAKLMCYVPPVNFVADHPFMFVIREDVTGALLFFGVVVNPLLSAD</sequence>
<dbReference type="PROSITE" id="PS00284">
    <property type="entry name" value="SERPIN"/>
    <property type="match status" value="1"/>
</dbReference>
<feature type="domain" description="Serpin" evidence="3">
    <location>
        <begin position="43"/>
        <end position="414"/>
    </location>
</feature>
<dbReference type="InterPro" id="IPR042185">
    <property type="entry name" value="Serpin_sf_2"/>
</dbReference>
<evidence type="ECO:0000256" key="2">
    <source>
        <dbReference type="RuleBase" id="RU000411"/>
    </source>
</evidence>
<evidence type="ECO:0000259" key="3">
    <source>
        <dbReference type="SMART" id="SM00093"/>
    </source>
</evidence>
<name>A0AB40BZQ5_DIOCR</name>
<dbReference type="InterPro" id="IPR000215">
    <property type="entry name" value="Serpin_fam"/>
</dbReference>
<reference evidence="5" key="1">
    <citation type="submission" date="2025-08" db="UniProtKB">
        <authorList>
            <consortium name="RefSeq"/>
        </authorList>
    </citation>
    <scope>IDENTIFICATION</scope>
</reference>
<gene>
    <name evidence="5" type="primary">LOC120269965</name>
</gene>
<accession>A0AB40BZQ5</accession>